<gene>
    <name evidence="1" type="ORF">OnM2_025133</name>
</gene>
<keyword evidence="2" id="KW-1185">Reference proteome</keyword>
<comment type="caution">
    <text evidence="1">The sequence shown here is derived from an EMBL/GenBank/DDBJ whole genome shotgun (WGS) entry which is preliminary data.</text>
</comment>
<reference evidence="1 2" key="1">
    <citation type="journal article" date="2018" name="BMC Genomics">
        <title>Comparative genome analyses reveal sequence features reflecting distinct modes of host-adaptation between dicot and monocot powdery mildew.</title>
        <authorList>
            <person name="Wu Y."/>
            <person name="Ma X."/>
            <person name="Pan Z."/>
            <person name="Kale S.D."/>
            <person name="Song Y."/>
            <person name="King H."/>
            <person name="Zhang Q."/>
            <person name="Presley C."/>
            <person name="Deng X."/>
            <person name="Wei C.I."/>
            <person name="Xiao S."/>
        </authorList>
    </citation>
    <scope>NUCLEOTIDE SEQUENCE [LARGE SCALE GENOMIC DNA]</scope>
    <source>
        <strain evidence="1">UMSG2</strain>
    </source>
</reference>
<dbReference type="STRING" id="212602.A0A420I173"/>
<dbReference type="Proteomes" id="UP000286134">
    <property type="component" value="Unassembled WGS sequence"/>
</dbReference>
<accession>A0A420I173</accession>
<dbReference type="EMBL" id="MCFK01002568">
    <property type="protein sequence ID" value="RKF63428.1"/>
    <property type="molecule type" value="Genomic_DNA"/>
</dbReference>
<proteinExistence type="predicted"/>
<protein>
    <recommendedName>
        <fullName evidence="3">Reverse transcriptase Ty1/copia-type domain-containing protein</fullName>
    </recommendedName>
</protein>
<organism evidence="1 2">
    <name type="scientific">Erysiphe neolycopersici</name>
    <dbReference type="NCBI Taxonomy" id="212602"/>
    <lineage>
        <taxon>Eukaryota</taxon>
        <taxon>Fungi</taxon>
        <taxon>Dikarya</taxon>
        <taxon>Ascomycota</taxon>
        <taxon>Pezizomycotina</taxon>
        <taxon>Leotiomycetes</taxon>
        <taxon>Erysiphales</taxon>
        <taxon>Erysiphaceae</taxon>
        <taxon>Erysiphe</taxon>
    </lineage>
</organism>
<dbReference type="AlphaFoldDB" id="A0A420I173"/>
<dbReference type="OrthoDB" id="4927525at2759"/>
<evidence type="ECO:0008006" key="3">
    <source>
        <dbReference type="Google" id="ProtNLM"/>
    </source>
</evidence>
<feature type="non-terminal residue" evidence="1">
    <location>
        <position position="101"/>
    </location>
</feature>
<evidence type="ECO:0000313" key="2">
    <source>
        <dbReference type="Proteomes" id="UP000286134"/>
    </source>
</evidence>
<evidence type="ECO:0000313" key="1">
    <source>
        <dbReference type="EMBL" id="RKF63428.1"/>
    </source>
</evidence>
<name>A0A420I173_9PEZI</name>
<sequence length="101" mass="11349">MSQIELRYMGELKWFLGISIVRNRNEGKLTINQSAYISKIATRFGVENCSRQYSTPLPPNEVFNLNIDDASNSSRQLCQQKIGSLQYAATTTRPDIAYAAA</sequence>